<accession>A0A512JRR8</accession>
<dbReference type="SUPFAM" id="SSF53448">
    <property type="entry name" value="Nucleotide-diphospho-sugar transferases"/>
    <property type="match status" value="1"/>
</dbReference>
<dbReference type="Pfam" id="PF00535">
    <property type="entry name" value="Glycos_transf_2"/>
    <property type="match status" value="1"/>
</dbReference>
<gene>
    <name evidence="2" type="ORF">MGN01_44280</name>
</gene>
<dbReference type="InterPro" id="IPR029044">
    <property type="entry name" value="Nucleotide-diphossugar_trans"/>
</dbReference>
<dbReference type="PANTHER" id="PTHR22916">
    <property type="entry name" value="GLYCOSYLTRANSFERASE"/>
    <property type="match status" value="1"/>
</dbReference>
<organism evidence="2 3">
    <name type="scientific">Methylobacterium gnaphalii</name>
    <dbReference type="NCBI Taxonomy" id="1010610"/>
    <lineage>
        <taxon>Bacteria</taxon>
        <taxon>Pseudomonadati</taxon>
        <taxon>Pseudomonadota</taxon>
        <taxon>Alphaproteobacteria</taxon>
        <taxon>Hyphomicrobiales</taxon>
        <taxon>Methylobacteriaceae</taxon>
        <taxon>Methylobacterium</taxon>
    </lineage>
</organism>
<evidence type="ECO:0000259" key="1">
    <source>
        <dbReference type="Pfam" id="PF00535"/>
    </source>
</evidence>
<comment type="caution">
    <text evidence="2">The sequence shown here is derived from an EMBL/GenBank/DDBJ whole genome shotgun (WGS) entry which is preliminary data.</text>
</comment>
<evidence type="ECO:0000313" key="2">
    <source>
        <dbReference type="EMBL" id="GEP12583.1"/>
    </source>
</evidence>
<reference evidence="2 3" key="1">
    <citation type="submission" date="2019-07" db="EMBL/GenBank/DDBJ databases">
        <title>Whole genome shotgun sequence of Methylobacterium gnaphalii NBRC 107716.</title>
        <authorList>
            <person name="Hosoyama A."/>
            <person name="Uohara A."/>
            <person name="Ohji S."/>
            <person name="Ichikawa N."/>
        </authorList>
    </citation>
    <scope>NUCLEOTIDE SEQUENCE [LARGE SCALE GENOMIC DNA]</scope>
    <source>
        <strain evidence="2 3">NBRC 107716</strain>
    </source>
</reference>
<dbReference type="GO" id="GO:0016758">
    <property type="term" value="F:hexosyltransferase activity"/>
    <property type="evidence" value="ECO:0007669"/>
    <property type="project" value="UniProtKB-ARBA"/>
</dbReference>
<dbReference type="Proteomes" id="UP000321750">
    <property type="component" value="Unassembled WGS sequence"/>
</dbReference>
<feature type="domain" description="Glycosyltransferase 2-like" evidence="1">
    <location>
        <begin position="2"/>
        <end position="142"/>
    </location>
</feature>
<keyword evidence="3" id="KW-1185">Reference proteome</keyword>
<sequence>MIHSLIDQVYANIEVIIVDGGSSDNTVAIANSYLGDGDLKILELAPNLGISKALNAGLREAAGTFIARMDADDIAYRWRIHDQVEYLVANPKVALVGTGVDAFGRHEGPYRSPLSNKKILDEYLVNNPFYHPTIMFRREIYDSGLYYYDESLRCEEDYELWGRLITEVEVANMDQSSIRYRVLGGSAQWNPKKYQSKMKGVSAFCKANAIFSNELVIALVEFQNSAFIRPNCYETLRRYAAAADKNDLPRLGWIHDAILREPSYERFQKWFRRTKGWLL</sequence>
<dbReference type="AlphaFoldDB" id="A0A512JRR8"/>
<evidence type="ECO:0000313" key="3">
    <source>
        <dbReference type="Proteomes" id="UP000321750"/>
    </source>
</evidence>
<dbReference type="EMBL" id="BJZV01000050">
    <property type="protein sequence ID" value="GEP12583.1"/>
    <property type="molecule type" value="Genomic_DNA"/>
</dbReference>
<dbReference type="Gene3D" id="3.90.550.10">
    <property type="entry name" value="Spore Coat Polysaccharide Biosynthesis Protein SpsA, Chain A"/>
    <property type="match status" value="1"/>
</dbReference>
<proteinExistence type="predicted"/>
<dbReference type="PANTHER" id="PTHR22916:SF3">
    <property type="entry name" value="UDP-GLCNAC:BETAGAL BETA-1,3-N-ACETYLGLUCOSAMINYLTRANSFERASE-LIKE PROTEIN 1"/>
    <property type="match status" value="1"/>
</dbReference>
<protein>
    <recommendedName>
        <fullName evidence="1">Glycosyltransferase 2-like domain-containing protein</fullName>
    </recommendedName>
</protein>
<name>A0A512JRR8_9HYPH</name>
<dbReference type="InterPro" id="IPR001173">
    <property type="entry name" value="Glyco_trans_2-like"/>
</dbReference>